<comment type="similarity">
    <text evidence="1">Belongs to the transposase 11 family.</text>
</comment>
<dbReference type="InterPro" id="IPR025399">
    <property type="entry name" value="DUF4372"/>
</dbReference>
<dbReference type="SUPFAM" id="SSF53098">
    <property type="entry name" value="Ribonuclease H-like"/>
    <property type="match status" value="1"/>
</dbReference>
<accession>A0ABY4GUS3</accession>
<proteinExistence type="inferred from homology"/>
<evidence type="ECO:0000256" key="1">
    <source>
        <dbReference type="ARBA" id="ARBA00010075"/>
    </source>
</evidence>
<evidence type="ECO:0000256" key="2">
    <source>
        <dbReference type="ARBA" id="ARBA00022578"/>
    </source>
</evidence>
<sequence length="366" mass="42743">MDKNTSKSSFGKWINPINLENLAEPIQKADRYVKKCSFESYLKLMVYAHLEEVKSLHALKEELLDDQLQKELGFESLSISQVSRKHRAIDTDLLAAIFADLALKMKSTVPMMYSKPLYILDSSTISLNLEQHGWAHFRKTKAGVKLHLRLVFMNDKHSYPDEAVITPAKEHDRNQLDVLIDEKEAIYVFDRGYLDFERFDQLCEDGYTFLTRIKKNTVITPIEYRKVAVDSPTLSDTVVLLGASQKQMAHPMRVIEVEDTKGNFLRLTTNDLETSAETIAEMYRKRWQIELFFRWVKQHVRIEHFYGRSETAIQNQVYLALIVYCLLVLTQEKTKSEKSTLTIARRLKKLMWKSWKQWEKTLGNIP</sequence>
<dbReference type="PANTHER" id="PTHR33258">
    <property type="entry name" value="TRANSPOSASE INSL FOR INSERTION SEQUENCE ELEMENT IS186A-RELATED"/>
    <property type="match status" value="1"/>
</dbReference>
<feature type="domain" description="Transposase IS4-like" evidence="5">
    <location>
        <begin position="115"/>
        <end position="326"/>
    </location>
</feature>
<keyword evidence="4" id="KW-0233">DNA recombination</keyword>
<dbReference type="Pfam" id="PF14294">
    <property type="entry name" value="DUF4372"/>
    <property type="match status" value="1"/>
</dbReference>
<keyword evidence="3" id="KW-0238">DNA-binding</keyword>
<keyword evidence="8" id="KW-1185">Reference proteome</keyword>
<evidence type="ECO:0000313" key="7">
    <source>
        <dbReference type="EMBL" id="UOQ91915.1"/>
    </source>
</evidence>
<evidence type="ECO:0000259" key="5">
    <source>
        <dbReference type="Pfam" id="PF01609"/>
    </source>
</evidence>
<dbReference type="Gene3D" id="3.90.350.10">
    <property type="entry name" value="Transposase Inhibitor Protein From Tn5, Chain A, domain 1"/>
    <property type="match status" value="1"/>
</dbReference>
<dbReference type="EMBL" id="CP095074">
    <property type="protein sequence ID" value="UOQ91915.1"/>
    <property type="molecule type" value="Genomic_DNA"/>
</dbReference>
<dbReference type="InterPro" id="IPR047952">
    <property type="entry name" value="Transpos_IS4"/>
</dbReference>
<protein>
    <submittedName>
        <fullName evidence="7">IS4 family transposase</fullName>
    </submittedName>
</protein>
<dbReference type="InterPro" id="IPR012337">
    <property type="entry name" value="RNaseH-like_sf"/>
</dbReference>
<dbReference type="Pfam" id="PF01609">
    <property type="entry name" value="DDE_Tnp_1"/>
    <property type="match status" value="1"/>
</dbReference>
<organism evidence="7 8">
    <name type="scientific">Halobacillus shinanisalinarum</name>
    <dbReference type="NCBI Taxonomy" id="2932258"/>
    <lineage>
        <taxon>Bacteria</taxon>
        <taxon>Bacillati</taxon>
        <taxon>Bacillota</taxon>
        <taxon>Bacilli</taxon>
        <taxon>Bacillales</taxon>
        <taxon>Bacillaceae</taxon>
        <taxon>Halobacillus</taxon>
    </lineage>
</organism>
<dbReference type="NCBIfam" id="NF033592">
    <property type="entry name" value="transpos_IS4_1"/>
    <property type="match status" value="1"/>
</dbReference>
<evidence type="ECO:0000256" key="3">
    <source>
        <dbReference type="ARBA" id="ARBA00023125"/>
    </source>
</evidence>
<dbReference type="Proteomes" id="UP000831880">
    <property type="component" value="Chromosome"/>
</dbReference>
<feature type="domain" description="DUF4372" evidence="6">
    <location>
        <begin position="6"/>
        <end position="74"/>
    </location>
</feature>
<dbReference type="RefSeq" id="WP_244751526.1">
    <property type="nucleotide sequence ID" value="NZ_CP095074.1"/>
</dbReference>
<gene>
    <name evidence="7" type="ORF">MUO14_15520</name>
</gene>
<dbReference type="InterPro" id="IPR002559">
    <property type="entry name" value="Transposase_11"/>
</dbReference>
<evidence type="ECO:0000259" key="6">
    <source>
        <dbReference type="Pfam" id="PF14294"/>
    </source>
</evidence>
<reference evidence="7 8" key="1">
    <citation type="submission" date="2022-04" db="EMBL/GenBank/DDBJ databases">
        <title>Halobacillus sp. isolated from saltern.</title>
        <authorList>
            <person name="Won M."/>
            <person name="Lee C.-M."/>
            <person name="Woen H.-Y."/>
            <person name="Kwon S.-W."/>
        </authorList>
    </citation>
    <scope>NUCLEOTIDE SEQUENCE [LARGE SCALE GENOMIC DNA]</scope>
    <source>
        <strain evidence="7 8">SSTM10-2</strain>
    </source>
</reference>
<keyword evidence="2" id="KW-0815">Transposition</keyword>
<evidence type="ECO:0000256" key="4">
    <source>
        <dbReference type="ARBA" id="ARBA00023172"/>
    </source>
</evidence>
<dbReference type="PANTHER" id="PTHR33258:SF1">
    <property type="entry name" value="TRANSPOSASE INSL FOR INSERTION SEQUENCE ELEMENT IS186A-RELATED"/>
    <property type="match status" value="1"/>
</dbReference>
<name>A0ABY4GUS3_9BACI</name>
<evidence type="ECO:0000313" key="8">
    <source>
        <dbReference type="Proteomes" id="UP000831880"/>
    </source>
</evidence>